<evidence type="ECO:0000313" key="1">
    <source>
        <dbReference type="EMBL" id="GIE13525.1"/>
    </source>
</evidence>
<comment type="caution">
    <text evidence="1">The sequence shown here is derived from an EMBL/GenBank/DDBJ whole genome shotgun (WGS) entry which is preliminary data.</text>
</comment>
<sequence>MSRQELAEAVNSYLADRYSAITSLDENDIGKLERGEYRWPREQRREALRAVLHARSDQDLGFYIVRGPRTAPIDEPRNERGPDASQAVAARLQEISSGAVDSKIDVGLVRQAGAAWFGMLPDDLLDLPGPWSTQMEAPPKIEKAHVEALRRSTVLFEQWDHQYGGGLARAAMSGQLEWVCRAARTSTMSGATRRSWQASAARLGDLAGWACFDAGDAPQLVERFFLKAIQLAGEADDVQQRTHTATSMSRHLTYLGRTDEALEMSSLARLGWRHLPPLGRAVIGIVEARAHGKIGNTAACREAVELCDHHFATSTPDGLHDETWGYYADEGQILGDAGHGLFDLALRSDDHIQAEITISRLEAAYALHPADIARSRALTMIRIASLKARHRDIDEALAAAEIAVAEAGQLQSHRVTDDLRLLSRILDRAVTSRGDQERVETVRTDIATLVNTSA</sequence>
<organism evidence="1 2">
    <name type="scientific">Paractinoplanes ferrugineus</name>
    <dbReference type="NCBI Taxonomy" id="113564"/>
    <lineage>
        <taxon>Bacteria</taxon>
        <taxon>Bacillati</taxon>
        <taxon>Actinomycetota</taxon>
        <taxon>Actinomycetes</taxon>
        <taxon>Micromonosporales</taxon>
        <taxon>Micromonosporaceae</taxon>
        <taxon>Paractinoplanes</taxon>
    </lineage>
</organism>
<proteinExistence type="predicted"/>
<accession>A0A919J2W3</accession>
<dbReference type="AlphaFoldDB" id="A0A919J2W3"/>
<protein>
    <submittedName>
        <fullName evidence="1">Uncharacterized protein</fullName>
    </submittedName>
</protein>
<evidence type="ECO:0000313" key="2">
    <source>
        <dbReference type="Proteomes" id="UP000598174"/>
    </source>
</evidence>
<name>A0A919J2W3_9ACTN</name>
<gene>
    <name evidence="1" type="ORF">Afe05nite_53650</name>
</gene>
<reference evidence="1" key="1">
    <citation type="submission" date="2021-01" db="EMBL/GenBank/DDBJ databases">
        <title>Whole genome shotgun sequence of Actinoplanes ferrugineus NBRC 15555.</title>
        <authorList>
            <person name="Komaki H."/>
            <person name="Tamura T."/>
        </authorList>
    </citation>
    <scope>NUCLEOTIDE SEQUENCE</scope>
    <source>
        <strain evidence="1">NBRC 15555</strain>
    </source>
</reference>
<dbReference type="EMBL" id="BOMM01000049">
    <property type="protein sequence ID" value="GIE13525.1"/>
    <property type="molecule type" value="Genomic_DNA"/>
</dbReference>
<dbReference type="Proteomes" id="UP000598174">
    <property type="component" value="Unassembled WGS sequence"/>
</dbReference>
<keyword evidence="2" id="KW-1185">Reference proteome</keyword>